<accession>A0A7C1JYZ1</accession>
<keyword evidence="3" id="KW-0732">Signal</keyword>
<comment type="caution">
    <text evidence="4">The sequence shown here is derived from an EMBL/GenBank/DDBJ whole genome shotgun (WGS) entry which is preliminary data.</text>
</comment>
<reference evidence="4" key="1">
    <citation type="journal article" date="2020" name="mSystems">
        <title>Genome- and Community-Level Interaction Insights into Carbon Utilization and Element Cycling Functions of Hydrothermarchaeota in Hydrothermal Sediment.</title>
        <authorList>
            <person name="Zhou Z."/>
            <person name="Liu Y."/>
            <person name="Xu W."/>
            <person name="Pan J."/>
            <person name="Luo Z.H."/>
            <person name="Li M."/>
        </authorList>
    </citation>
    <scope>NUCLEOTIDE SEQUENCE [LARGE SCALE GENOMIC DNA]</scope>
    <source>
        <strain evidence="4">SpSt-289</strain>
    </source>
</reference>
<dbReference type="SUPFAM" id="SSF53850">
    <property type="entry name" value="Periplasmic binding protein-like II"/>
    <property type="match status" value="1"/>
</dbReference>
<keyword evidence="2" id="KW-0813">Transport</keyword>
<protein>
    <submittedName>
        <fullName evidence="4">Extracellular solute-binding protein</fullName>
    </submittedName>
</protein>
<evidence type="ECO:0000256" key="2">
    <source>
        <dbReference type="ARBA" id="ARBA00022448"/>
    </source>
</evidence>
<name>A0A7C1JYZ1_9CHLR</name>
<dbReference type="Gene3D" id="3.40.190.10">
    <property type="entry name" value="Periplasmic binding protein-like II"/>
    <property type="match status" value="1"/>
</dbReference>
<sequence length="462" mass="51302">MPQGYSRFNSSFIQHFNTRRKGMQAHFRHFILSLVLLISLLAASCAPVGTLTQTSTEASGEEVVTIEYWQYNFGVRVTAMNELIAQFEAENPNIKVIHNSDIPYDDYRNKIAASVPAGVGPDIATLFYGWQPAWVDAGYIVPLPEDEFPHEQVLAEFSPMVKASFFEGKLFSLPTAVRTLALFYNKDLMASAGLDPEKPPRTLDELKEQAVQCTVKEGDQFKVYGFIVNPPGQAHHWFREVLLRQFGQQPYSDDYRKVLWNASEGGYQAWETFLSFERELGTGVAGVYQNDQDGFLAGEVCFHLDGSFRLGNIATNAPDLNFGVVELPEHNGIKSTFGSYWTHGITTKAAADPARYAAAIKFLKFITTPAAGKLWVGITGELPAQLEAASDPELLADEKLGAFAAGLPYAHSTFFVDESKDRQAIIDAYDAVVLNNADPRQELDIAVETVQALLDNFWSSRQ</sequence>
<dbReference type="GO" id="GO:0055052">
    <property type="term" value="C:ATP-binding cassette (ABC) transporter complex, substrate-binding subunit-containing"/>
    <property type="evidence" value="ECO:0007669"/>
    <property type="project" value="TreeGrafter"/>
</dbReference>
<evidence type="ECO:0000256" key="1">
    <source>
        <dbReference type="ARBA" id="ARBA00008520"/>
    </source>
</evidence>
<comment type="similarity">
    <text evidence="1">Belongs to the bacterial solute-binding protein 1 family.</text>
</comment>
<dbReference type="GO" id="GO:1901982">
    <property type="term" value="F:maltose binding"/>
    <property type="evidence" value="ECO:0007669"/>
    <property type="project" value="TreeGrafter"/>
</dbReference>
<dbReference type="GO" id="GO:0015768">
    <property type="term" value="P:maltose transport"/>
    <property type="evidence" value="ECO:0007669"/>
    <property type="project" value="TreeGrafter"/>
</dbReference>
<dbReference type="AlphaFoldDB" id="A0A7C1JYZ1"/>
<proteinExistence type="inferred from homology"/>
<evidence type="ECO:0000256" key="3">
    <source>
        <dbReference type="ARBA" id="ARBA00022729"/>
    </source>
</evidence>
<dbReference type="EMBL" id="DSMG01000199">
    <property type="protein sequence ID" value="HDX33728.1"/>
    <property type="molecule type" value="Genomic_DNA"/>
</dbReference>
<dbReference type="PANTHER" id="PTHR30061:SF50">
    <property type="entry name" value="MALTOSE_MALTODEXTRIN-BINDING PERIPLASMIC PROTEIN"/>
    <property type="match status" value="1"/>
</dbReference>
<dbReference type="Pfam" id="PF13416">
    <property type="entry name" value="SBP_bac_8"/>
    <property type="match status" value="1"/>
</dbReference>
<organism evidence="4">
    <name type="scientific">Caldilinea aerophila</name>
    <dbReference type="NCBI Taxonomy" id="133453"/>
    <lineage>
        <taxon>Bacteria</taxon>
        <taxon>Bacillati</taxon>
        <taxon>Chloroflexota</taxon>
        <taxon>Caldilineae</taxon>
        <taxon>Caldilineales</taxon>
        <taxon>Caldilineaceae</taxon>
        <taxon>Caldilinea</taxon>
    </lineage>
</organism>
<dbReference type="GO" id="GO:0042956">
    <property type="term" value="P:maltodextrin transmembrane transport"/>
    <property type="evidence" value="ECO:0007669"/>
    <property type="project" value="TreeGrafter"/>
</dbReference>
<gene>
    <name evidence="4" type="ORF">ENQ20_19940</name>
</gene>
<dbReference type="InterPro" id="IPR006059">
    <property type="entry name" value="SBP"/>
</dbReference>
<dbReference type="PANTHER" id="PTHR30061">
    <property type="entry name" value="MALTOSE-BINDING PERIPLASMIC PROTEIN"/>
    <property type="match status" value="1"/>
</dbReference>
<evidence type="ECO:0000313" key="4">
    <source>
        <dbReference type="EMBL" id="HDX33728.1"/>
    </source>
</evidence>